<evidence type="ECO:0000313" key="3">
    <source>
        <dbReference type="Proteomes" id="UP000494106"/>
    </source>
</evidence>
<name>A0A8S1A590_ARCPL</name>
<sequence length="125" mass="14155">MIKDGIISRSSGSFRDMYNETIQRWLHTIQETKLKSFDKDGVFLKTFPLVNHTGRTGYLSNGENIPEALRGSFRQGSAKFDFTIDFDMAERVLGGDNFASDVATNDLRKGRYFGFPPDKVQGILH</sequence>
<dbReference type="Proteomes" id="UP000494256">
    <property type="component" value="Unassembled WGS sequence"/>
</dbReference>
<keyword evidence="3" id="KW-1185">Reference proteome</keyword>
<dbReference type="EMBL" id="CADEBD010000314">
    <property type="protein sequence ID" value="CAB3242836.1"/>
    <property type="molecule type" value="Genomic_DNA"/>
</dbReference>
<dbReference type="EMBL" id="CADEBC010000519">
    <property type="protein sequence ID" value="CAB3243535.1"/>
    <property type="molecule type" value="Genomic_DNA"/>
</dbReference>
<evidence type="ECO:0000313" key="4">
    <source>
        <dbReference type="Proteomes" id="UP000494256"/>
    </source>
</evidence>
<accession>A0A8S1A590</accession>
<gene>
    <name evidence="1" type="ORF">APLA_LOCUS10110</name>
    <name evidence="2" type="ORF">APLA_LOCUS9531</name>
</gene>
<protein>
    <submittedName>
        <fullName evidence="2">Uncharacterized protein</fullName>
    </submittedName>
</protein>
<dbReference type="AlphaFoldDB" id="A0A8S1A590"/>
<evidence type="ECO:0000313" key="2">
    <source>
        <dbReference type="EMBL" id="CAB3243535.1"/>
    </source>
</evidence>
<reference evidence="3 4" key="1">
    <citation type="submission" date="2020-04" db="EMBL/GenBank/DDBJ databases">
        <authorList>
            <person name="Wallbank WR R."/>
            <person name="Pardo Diaz C."/>
            <person name="Kozak K."/>
            <person name="Martin S."/>
            <person name="Jiggins C."/>
            <person name="Moest M."/>
            <person name="Warren A I."/>
            <person name="Byers J.R.P. K."/>
            <person name="Montejo-Kovacevich G."/>
            <person name="Yen C E."/>
        </authorList>
    </citation>
    <scope>NUCLEOTIDE SEQUENCE [LARGE SCALE GENOMIC DNA]</scope>
</reference>
<comment type="caution">
    <text evidence="2">The sequence shown here is derived from an EMBL/GenBank/DDBJ whole genome shotgun (WGS) entry which is preliminary data.</text>
</comment>
<dbReference type="OrthoDB" id="823504at2759"/>
<dbReference type="Proteomes" id="UP000494106">
    <property type="component" value="Unassembled WGS sequence"/>
</dbReference>
<evidence type="ECO:0000313" key="1">
    <source>
        <dbReference type="EMBL" id="CAB3242836.1"/>
    </source>
</evidence>
<proteinExistence type="predicted"/>
<organism evidence="2 3">
    <name type="scientific">Arctia plantaginis</name>
    <name type="common">Wood tiger moth</name>
    <name type="synonym">Phalaena plantaginis</name>
    <dbReference type="NCBI Taxonomy" id="874455"/>
    <lineage>
        <taxon>Eukaryota</taxon>
        <taxon>Metazoa</taxon>
        <taxon>Ecdysozoa</taxon>
        <taxon>Arthropoda</taxon>
        <taxon>Hexapoda</taxon>
        <taxon>Insecta</taxon>
        <taxon>Pterygota</taxon>
        <taxon>Neoptera</taxon>
        <taxon>Endopterygota</taxon>
        <taxon>Lepidoptera</taxon>
        <taxon>Glossata</taxon>
        <taxon>Ditrysia</taxon>
        <taxon>Noctuoidea</taxon>
        <taxon>Erebidae</taxon>
        <taxon>Arctiinae</taxon>
        <taxon>Arctia</taxon>
    </lineage>
</organism>